<dbReference type="Proteomes" id="UP000188181">
    <property type="component" value="Chromosome"/>
</dbReference>
<dbReference type="AlphaFoldDB" id="A0A1Q2MJ82"/>
<name>A0A1Q2MJ82_9BACT</name>
<gene>
    <name evidence="1" type="ORF">SMSP2_02816</name>
</gene>
<sequence>MNWKQTAGKDMPIKIALPLTAKPESVKIQPDNADYDFDYKGSMLSITVDPADVDIHKIIEIKK</sequence>
<dbReference type="KEGG" id="pbas:SMSP2_02816"/>
<reference evidence="2" key="1">
    <citation type="submission" date="2017-02" db="EMBL/GenBank/DDBJ databases">
        <title>Comparative genomics and description of representatives of a novel lineage of planctomycetes thriving in anoxic sediments.</title>
        <authorList>
            <person name="Spring S."/>
            <person name="Bunk B."/>
            <person name="Sproer C."/>
        </authorList>
    </citation>
    <scope>NUCLEOTIDE SEQUENCE [LARGE SCALE GENOMIC DNA]</scope>
    <source>
        <strain evidence="2">SM-Chi-D1</strain>
    </source>
</reference>
<dbReference type="RefSeq" id="WP_146684622.1">
    <property type="nucleotide sequence ID" value="NZ_CP019646.1"/>
</dbReference>
<evidence type="ECO:0000313" key="1">
    <source>
        <dbReference type="EMBL" id="AQQ72432.1"/>
    </source>
</evidence>
<keyword evidence="2" id="KW-1185">Reference proteome</keyword>
<proteinExistence type="predicted"/>
<protein>
    <submittedName>
        <fullName evidence="1">Uncharacterized protein</fullName>
    </submittedName>
</protein>
<accession>A0A1Q2MJ82</accession>
<evidence type="ECO:0000313" key="2">
    <source>
        <dbReference type="Proteomes" id="UP000188181"/>
    </source>
</evidence>
<organism evidence="1 2">
    <name type="scientific">Limihaloglobus sulfuriphilus</name>
    <dbReference type="NCBI Taxonomy" id="1851148"/>
    <lineage>
        <taxon>Bacteria</taxon>
        <taxon>Pseudomonadati</taxon>
        <taxon>Planctomycetota</taxon>
        <taxon>Phycisphaerae</taxon>
        <taxon>Sedimentisphaerales</taxon>
        <taxon>Sedimentisphaeraceae</taxon>
        <taxon>Limihaloglobus</taxon>
    </lineage>
</organism>
<dbReference type="EMBL" id="CP019646">
    <property type="protein sequence ID" value="AQQ72432.1"/>
    <property type="molecule type" value="Genomic_DNA"/>
</dbReference>
<dbReference type="STRING" id="1851148.SMSP2_02816"/>